<evidence type="ECO:0000313" key="1">
    <source>
        <dbReference type="EMBL" id="GJS73129.1"/>
    </source>
</evidence>
<accession>A0ABQ4Y668</accession>
<feature type="non-terminal residue" evidence="1">
    <location>
        <position position="248"/>
    </location>
</feature>
<evidence type="ECO:0000313" key="2">
    <source>
        <dbReference type="Proteomes" id="UP001151760"/>
    </source>
</evidence>
<comment type="caution">
    <text evidence="1">The sequence shown here is derived from an EMBL/GenBank/DDBJ whole genome shotgun (WGS) entry which is preliminary data.</text>
</comment>
<sequence length="248" mass="30008">MPRKSSEDYKNTRHYIPKISHEFRSPIKEKQRNLEERYIYEGRVVFDNFTNLRYVRSLFHFVKFDCLLSINEQVCPRFILEFYSQYRLSYSDKGQMFVEFVFQNQYFSLSLEDFAQILCVFSDRWSLDELVYGAPSEGPYQTILPFPDDIISYVREDREGQVTRIHHQEEIEVQDYQILTREIVSTLKPLEEIIRENVFYLGGNRDHVPACLCYMLYCVANFKRFNLAYFMEKQMEWVTKQTRLILPY</sequence>
<protein>
    <submittedName>
        <fullName evidence="1">Uncharacterized protein</fullName>
    </submittedName>
</protein>
<reference evidence="1" key="1">
    <citation type="journal article" date="2022" name="Int. J. Mol. Sci.">
        <title>Draft Genome of Tanacetum Coccineum: Genomic Comparison of Closely Related Tanacetum-Family Plants.</title>
        <authorList>
            <person name="Yamashiro T."/>
            <person name="Shiraishi A."/>
            <person name="Nakayama K."/>
            <person name="Satake H."/>
        </authorList>
    </citation>
    <scope>NUCLEOTIDE SEQUENCE</scope>
</reference>
<name>A0ABQ4Y668_9ASTR</name>
<dbReference type="Proteomes" id="UP001151760">
    <property type="component" value="Unassembled WGS sequence"/>
</dbReference>
<proteinExistence type="predicted"/>
<dbReference type="EMBL" id="BQNB010010132">
    <property type="protein sequence ID" value="GJS73129.1"/>
    <property type="molecule type" value="Genomic_DNA"/>
</dbReference>
<gene>
    <name evidence="1" type="ORF">Tco_0705970</name>
</gene>
<keyword evidence="2" id="KW-1185">Reference proteome</keyword>
<organism evidence="1 2">
    <name type="scientific">Tanacetum coccineum</name>
    <dbReference type="NCBI Taxonomy" id="301880"/>
    <lineage>
        <taxon>Eukaryota</taxon>
        <taxon>Viridiplantae</taxon>
        <taxon>Streptophyta</taxon>
        <taxon>Embryophyta</taxon>
        <taxon>Tracheophyta</taxon>
        <taxon>Spermatophyta</taxon>
        <taxon>Magnoliopsida</taxon>
        <taxon>eudicotyledons</taxon>
        <taxon>Gunneridae</taxon>
        <taxon>Pentapetalae</taxon>
        <taxon>asterids</taxon>
        <taxon>campanulids</taxon>
        <taxon>Asterales</taxon>
        <taxon>Asteraceae</taxon>
        <taxon>Asteroideae</taxon>
        <taxon>Anthemideae</taxon>
        <taxon>Anthemidinae</taxon>
        <taxon>Tanacetum</taxon>
    </lineage>
</organism>
<reference evidence="1" key="2">
    <citation type="submission" date="2022-01" db="EMBL/GenBank/DDBJ databases">
        <authorList>
            <person name="Yamashiro T."/>
            <person name="Shiraishi A."/>
            <person name="Satake H."/>
            <person name="Nakayama K."/>
        </authorList>
    </citation>
    <scope>NUCLEOTIDE SEQUENCE</scope>
</reference>